<dbReference type="Gene3D" id="3.40.30.10">
    <property type="entry name" value="Glutaredoxin"/>
    <property type="match status" value="1"/>
</dbReference>
<evidence type="ECO:0000256" key="2">
    <source>
        <dbReference type="ARBA" id="ARBA00008987"/>
    </source>
</evidence>
<dbReference type="Proteomes" id="UP000233750">
    <property type="component" value="Unassembled WGS sequence"/>
</dbReference>
<dbReference type="InterPro" id="IPR013766">
    <property type="entry name" value="Thioredoxin_domain"/>
</dbReference>
<evidence type="ECO:0000259" key="8">
    <source>
        <dbReference type="PROSITE" id="PS51352"/>
    </source>
</evidence>
<sequence length="176" mass="18338">MKAGVRILSLALITIAVAAGCGRPADSGEQRQAAPAEQSNAAPDALKFTATTVDGQRFSGESLAGKPAVLWFWASWCPVCQGESAGVEKVAQANSTVTFVGVAALSDAPAMREFVTRYGIGSFTNLADTDASVWQRFGVTSQPAYAFVRPNGTVETVKSGLSEDELAARVHQLAGT</sequence>
<dbReference type="GO" id="GO:0016853">
    <property type="term" value="F:isomerase activity"/>
    <property type="evidence" value="ECO:0007669"/>
    <property type="project" value="UniProtKB-KW"/>
</dbReference>
<comment type="function">
    <text evidence="5">Disulfide oxidoreductase that catalyzes the oxidation of reduced, unfolded secreted proteins to form disulfide bonds. Despite a weak homology to thioredoxin this cannot serve as a substrate for thioredoxin reductase.</text>
</comment>
<dbReference type="PANTHER" id="PTHR42852">
    <property type="entry name" value="THIOL:DISULFIDE INTERCHANGE PROTEIN DSBE"/>
    <property type="match status" value="1"/>
</dbReference>
<feature type="domain" description="Thioredoxin" evidence="8">
    <location>
        <begin position="39"/>
        <end position="175"/>
    </location>
</feature>
<accession>A0A2N3WJL8</accession>
<dbReference type="InterPro" id="IPR050553">
    <property type="entry name" value="Thioredoxin_ResA/DsbE_sf"/>
</dbReference>
<evidence type="ECO:0000313" key="9">
    <source>
        <dbReference type="EMBL" id="PKV94058.1"/>
    </source>
</evidence>
<keyword evidence="4 7" id="KW-0732">Signal</keyword>
<dbReference type="PROSITE" id="PS51257">
    <property type="entry name" value="PROKAR_LIPOPROTEIN"/>
    <property type="match status" value="1"/>
</dbReference>
<evidence type="ECO:0000256" key="7">
    <source>
        <dbReference type="SAM" id="SignalP"/>
    </source>
</evidence>
<dbReference type="PROSITE" id="PS51352">
    <property type="entry name" value="THIOREDOXIN_2"/>
    <property type="match status" value="1"/>
</dbReference>
<dbReference type="InterPro" id="IPR036249">
    <property type="entry name" value="Thioredoxin-like_sf"/>
</dbReference>
<evidence type="ECO:0000313" key="10">
    <source>
        <dbReference type="Proteomes" id="UP000233750"/>
    </source>
</evidence>
<evidence type="ECO:0000256" key="5">
    <source>
        <dbReference type="ARBA" id="ARBA00055273"/>
    </source>
</evidence>
<dbReference type="RefSeq" id="WP_013673479.1">
    <property type="nucleotide sequence ID" value="NZ_PJMY01000003.1"/>
</dbReference>
<reference evidence="9 10" key="1">
    <citation type="submission" date="2017-12" db="EMBL/GenBank/DDBJ databases">
        <title>Sequencing the genomes of 1000 Actinobacteria strains.</title>
        <authorList>
            <person name="Klenk H.-P."/>
        </authorList>
    </citation>
    <scope>NUCLEOTIDE SEQUENCE [LARGE SCALE GENOMIC DNA]</scope>
    <source>
        <strain evidence="9 10">DSM 45165</strain>
    </source>
</reference>
<feature type="chain" id="PRO_5014652259" description="Soluble secreted antigen MPT53" evidence="7">
    <location>
        <begin position="19"/>
        <end position="176"/>
    </location>
</feature>
<keyword evidence="9" id="KW-0413">Isomerase</keyword>
<dbReference type="PANTHER" id="PTHR42852:SF17">
    <property type="entry name" value="THIOREDOXIN-LIKE PROTEIN HI_1115"/>
    <property type="match status" value="1"/>
</dbReference>
<dbReference type="GO" id="GO:0005576">
    <property type="term" value="C:extracellular region"/>
    <property type="evidence" value="ECO:0007669"/>
    <property type="project" value="UniProtKB-SubCell"/>
</dbReference>
<dbReference type="AlphaFoldDB" id="A0A2N3WJL8"/>
<comment type="similarity">
    <text evidence="2">Belongs to the thioredoxin family.</text>
</comment>
<gene>
    <name evidence="9" type="ORF">ATK30_4927</name>
</gene>
<feature type="signal peptide" evidence="7">
    <location>
        <begin position="1"/>
        <end position="18"/>
    </location>
</feature>
<evidence type="ECO:0000256" key="3">
    <source>
        <dbReference type="ARBA" id="ARBA00022525"/>
    </source>
</evidence>
<dbReference type="CDD" id="cd03011">
    <property type="entry name" value="TlpA_like_ScsD_MtbDsbE"/>
    <property type="match status" value="1"/>
</dbReference>
<dbReference type="GO" id="GO:0016491">
    <property type="term" value="F:oxidoreductase activity"/>
    <property type="evidence" value="ECO:0007669"/>
    <property type="project" value="InterPro"/>
</dbReference>
<evidence type="ECO:0000256" key="6">
    <source>
        <dbReference type="ARBA" id="ARBA00067724"/>
    </source>
</evidence>
<dbReference type="EMBL" id="PJMY01000003">
    <property type="protein sequence ID" value="PKV94058.1"/>
    <property type="molecule type" value="Genomic_DNA"/>
</dbReference>
<dbReference type="Pfam" id="PF08534">
    <property type="entry name" value="Redoxin"/>
    <property type="match status" value="1"/>
</dbReference>
<dbReference type="FunFam" id="3.40.30.10:FF:000238">
    <property type="entry name" value="Soluble secreted antigen Mpt53"/>
    <property type="match status" value="1"/>
</dbReference>
<keyword evidence="3" id="KW-0964">Secreted</keyword>
<protein>
    <recommendedName>
        <fullName evidence="6">Soluble secreted antigen MPT53</fullName>
    </recommendedName>
</protein>
<organism evidence="9 10">
    <name type="scientific">Amycolatopsis echigonensis</name>
    <dbReference type="NCBI Taxonomy" id="2576905"/>
    <lineage>
        <taxon>Bacteria</taxon>
        <taxon>Bacillati</taxon>
        <taxon>Actinomycetota</taxon>
        <taxon>Actinomycetes</taxon>
        <taxon>Pseudonocardiales</taxon>
        <taxon>Pseudonocardiaceae</taxon>
        <taxon>Amycolatopsis</taxon>
    </lineage>
</organism>
<dbReference type="InterPro" id="IPR013740">
    <property type="entry name" value="Redoxin"/>
</dbReference>
<keyword evidence="10" id="KW-1185">Reference proteome</keyword>
<dbReference type="SUPFAM" id="SSF52833">
    <property type="entry name" value="Thioredoxin-like"/>
    <property type="match status" value="1"/>
</dbReference>
<comment type="caution">
    <text evidence="9">The sequence shown here is derived from an EMBL/GenBank/DDBJ whole genome shotgun (WGS) entry which is preliminary data.</text>
</comment>
<proteinExistence type="inferred from homology"/>
<evidence type="ECO:0000256" key="1">
    <source>
        <dbReference type="ARBA" id="ARBA00004613"/>
    </source>
</evidence>
<comment type="subcellular location">
    <subcellularLocation>
        <location evidence="1">Secreted</location>
    </subcellularLocation>
</comment>
<name>A0A2N3WJL8_9PSEU</name>
<evidence type="ECO:0000256" key="4">
    <source>
        <dbReference type="ARBA" id="ARBA00022729"/>
    </source>
</evidence>